<evidence type="ECO:0000256" key="2">
    <source>
        <dbReference type="ARBA" id="ARBA00022617"/>
    </source>
</evidence>
<keyword evidence="6 7" id="KW-0408">Iron</keyword>
<dbReference type="PANTHER" id="PTHR30600:SF10">
    <property type="entry name" value="BLL6722 PROTEIN"/>
    <property type="match status" value="1"/>
</dbReference>
<dbReference type="EMBL" id="JAGHKO010000017">
    <property type="protein sequence ID" value="MBO9204951.1"/>
    <property type="molecule type" value="Genomic_DNA"/>
</dbReference>
<keyword evidence="4" id="KW-0732">Signal</keyword>
<gene>
    <name evidence="9" type="ORF">J7I42_31990</name>
</gene>
<comment type="caution">
    <text evidence="9">The sequence shown here is derived from an EMBL/GenBank/DDBJ whole genome shotgun (WGS) entry which is preliminary data.</text>
</comment>
<evidence type="ECO:0000256" key="1">
    <source>
        <dbReference type="ARBA" id="ARBA00004196"/>
    </source>
</evidence>
<dbReference type="InterPro" id="IPR036909">
    <property type="entry name" value="Cyt_c-like_dom_sf"/>
</dbReference>
<name>A0ABS3Z453_9BACT</name>
<comment type="subcellular location">
    <subcellularLocation>
        <location evidence="1">Cell envelope</location>
    </subcellularLocation>
</comment>
<dbReference type="InterPro" id="IPR004852">
    <property type="entry name" value="Di-haem_cyt_c_peroxidsae"/>
</dbReference>
<dbReference type="PANTHER" id="PTHR30600">
    <property type="entry name" value="CYTOCHROME C PEROXIDASE-RELATED"/>
    <property type="match status" value="1"/>
</dbReference>
<evidence type="ECO:0000256" key="6">
    <source>
        <dbReference type="ARBA" id="ARBA00023004"/>
    </source>
</evidence>
<evidence type="ECO:0000256" key="7">
    <source>
        <dbReference type="PROSITE-ProRule" id="PRU00433"/>
    </source>
</evidence>
<evidence type="ECO:0000313" key="10">
    <source>
        <dbReference type="Proteomes" id="UP000677244"/>
    </source>
</evidence>
<evidence type="ECO:0000256" key="5">
    <source>
        <dbReference type="ARBA" id="ARBA00023002"/>
    </source>
</evidence>
<keyword evidence="5" id="KW-0560">Oxidoreductase</keyword>
<feature type="domain" description="Cytochrome c" evidence="8">
    <location>
        <begin position="260"/>
        <end position="402"/>
    </location>
</feature>
<reference evidence="9 10" key="1">
    <citation type="submission" date="2021-03" db="EMBL/GenBank/DDBJ databases">
        <title>Assistant Professor.</title>
        <authorList>
            <person name="Huq M.A."/>
        </authorList>
    </citation>
    <scope>NUCLEOTIDE SEQUENCE [LARGE SCALE GENOMIC DNA]</scope>
    <source>
        <strain evidence="9 10">MAH-29</strain>
    </source>
</reference>
<proteinExistence type="predicted"/>
<dbReference type="PROSITE" id="PS51007">
    <property type="entry name" value="CYTC"/>
    <property type="match status" value="2"/>
</dbReference>
<dbReference type="SUPFAM" id="SSF46626">
    <property type="entry name" value="Cytochrome c"/>
    <property type="match status" value="2"/>
</dbReference>
<evidence type="ECO:0000259" key="8">
    <source>
        <dbReference type="PROSITE" id="PS51007"/>
    </source>
</evidence>
<keyword evidence="10" id="KW-1185">Reference proteome</keyword>
<dbReference type="Gene3D" id="1.10.760.10">
    <property type="entry name" value="Cytochrome c-like domain"/>
    <property type="match status" value="2"/>
</dbReference>
<feature type="domain" description="Cytochrome c" evidence="8">
    <location>
        <begin position="104"/>
        <end position="241"/>
    </location>
</feature>
<dbReference type="Proteomes" id="UP000677244">
    <property type="component" value="Unassembled WGS sequence"/>
</dbReference>
<protein>
    <recommendedName>
        <fullName evidence="8">Cytochrome c domain-containing protein</fullName>
    </recommendedName>
</protein>
<dbReference type="InterPro" id="IPR009056">
    <property type="entry name" value="Cyt_c-like_dom"/>
</dbReference>
<dbReference type="RefSeq" id="WP_209144035.1">
    <property type="nucleotide sequence ID" value="NZ_JAGHKO010000017.1"/>
</dbReference>
<sequence>MEAIQKTISPFLSSNITADSVSTYLSGCISYLQQHPDFDSFNRLHFLTQLALPLQRHFGKLVTDLQLDLNTTDGVLNYKAADIFSPDALNLQAFPGGKNYSNTALVQLGKQLFFEPGLSGNNKVSCVTCHDPAKHFTDGLPKSLTIDGHSHVARNAASLLYAGYQYGQFWDGRAKSVEEQVKTVLNNEQEMNGGEIVISALLARKTYYKIVLDSIFPASIDSINITEKVAMALAAYVRTLNFRNGRFDQYLQGNATVLTTHEIDGFNLFMGKAQCGTCHFAPLFNGLTPPLYNLSELEVLGTTSTDNLLKPELDSDAGRIRIFPISYYDKAFKTPTVRNTSATGPYMHNGAFKTLEAVIEFYNKGGAVGMGLSLPNQTLSARPLNLSKEEVSDIISFLHTLEDKIPNQGPVTFSTK</sequence>
<evidence type="ECO:0000256" key="3">
    <source>
        <dbReference type="ARBA" id="ARBA00022723"/>
    </source>
</evidence>
<keyword evidence="2 7" id="KW-0349">Heme</keyword>
<organism evidence="9 10">
    <name type="scientific">Niastella soli</name>
    <dbReference type="NCBI Taxonomy" id="2821487"/>
    <lineage>
        <taxon>Bacteria</taxon>
        <taxon>Pseudomonadati</taxon>
        <taxon>Bacteroidota</taxon>
        <taxon>Chitinophagia</taxon>
        <taxon>Chitinophagales</taxon>
        <taxon>Chitinophagaceae</taxon>
        <taxon>Niastella</taxon>
    </lineage>
</organism>
<accession>A0ABS3Z453</accession>
<evidence type="ECO:0000256" key="4">
    <source>
        <dbReference type="ARBA" id="ARBA00022729"/>
    </source>
</evidence>
<evidence type="ECO:0000313" key="9">
    <source>
        <dbReference type="EMBL" id="MBO9204951.1"/>
    </source>
</evidence>
<dbReference type="Pfam" id="PF03150">
    <property type="entry name" value="CCP_MauG"/>
    <property type="match status" value="1"/>
</dbReference>
<dbReference type="InterPro" id="IPR051395">
    <property type="entry name" value="Cytochrome_c_Peroxidase/MauG"/>
</dbReference>
<keyword evidence="3 7" id="KW-0479">Metal-binding</keyword>